<name>A0A7W9ZJ86_NOVIT</name>
<dbReference type="SUPFAM" id="SSF158544">
    <property type="entry name" value="GspK insert domain-like"/>
    <property type="match status" value="1"/>
</dbReference>
<dbReference type="InterPro" id="IPR038072">
    <property type="entry name" value="GspK_central_sf"/>
</dbReference>
<feature type="domain" description="T2SS protein K first SAM-like" evidence="1">
    <location>
        <begin position="199"/>
        <end position="277"/>
    </location>
</feature>
<evidence type="ECO:0000313" key="3">
    <source>
        <dbReference type="Proteomes" id="UP000544872"/>
    </source>
</evidence>
<dbReference type="RefSeq" id="WP_184264079.1">
    <property type="nucleotide sequence ID" value="NZ_JACIIX010000010.1"/>
</dbReference>
<keyword evidence="3" id="KW-1185">Reference proteome</keyword>
<proteinExistence type="predicted"/>
<gene>
    <name evidence="2" type="ORF">FHS48_002696</name>
</gene>
<accession>A0A7W9ZJ86</accession>
<dbReference type="EMBL" id="JACIIX010000010">
    <property type="protein sequence ID" value="MBB6211259.1"/>
    <property type="molecule type" value="Genomic_DNA"/>
</dbReference>
<dbReference type="Pfam" id="PF21687">
    <property type="entry name" value="T2SSK_1st"/>
    <property type="match status" value="1"/>
</dbReference>
<comment type="caution">
    <text evidence="2">The sequence shown here is derived from an EMBL/GenBank/DDBJ whole genome shotgun (WGS) entry which is preliminary data.</text>
</comment>
<dbReference type="AlphaFoldDB" id="A0A7W9ZJ86"/>
<evidence type="ECO:0000313" key="2">
    <source>
        <dbReference type="EMBL" id="MBB6211259.1"/>
    </source>
</evidence>
<dbReference type="Proteomes" id="UP000544872">
    <property type="component" value="Unassembled WGS sequence"/>
</dbReference>
<dbReference type="Gene3D" id="1.10.40.60">
    <property type="entry name" value="EpsJ-like"/>
    <property type="match status" value="1"/>
</dbReference>
<reference evidence="2 3" key="1">
    <citation type="submission" date="2020-08" db="EMBL/GenBank/DDBJ databases">
        <title>Genomic Encyclopedia of Type Strains, Phase IV (KMG-IV): sequencing the most valuable type-strain genomes for metagenomic binning, comparative biology and taxonomic classification.</title>
        <authorList>
            <person name="Goeker M."/>
        </authorList>
    </citation>
    <scope>NUCLEOTIDE SEQUENCE [LARGE SCALE GENOMIC DNA]</scope>
    <source>
        <strain evidence="2 3">DSM 11590</strain>
    </source>
</reference>
<protein>
    <submittedName>
        <fullName evidence="2">Type II secretory pathway component PulK</fullName>
    </submittedName>
</protein>
<dbReference type="InterPro" id="IPR049031">
    <property type="entry name" value="T2SSK_SAM-like_1st"/>
</dbReference>
<sequence length="398" mass="42627">MDSTGVSFGMMPRGPARLTRSQRGFRGQRGFVLIFVLWILAGCSLLLASYAQSAGKTTVTESLATIPLRQRELENVADFVASHMGKTTVTADSRWQAQNSISEIEYSQSNGVSAAVAQLAETLNQVGFKIEVPNSSTTTNRLSSLRQSLSEIPEGKSSSFTQEALFSIGNNQTLTIGGKVFSVTVLPVSARPNLNTLPPLALKRYLQYLGLSEIRAEALIIALRHWRGDASVAGAGVPEAVYNAAASPYKARQAVIADWSELYWLAGSSPDLVDFLRQNFSLAGTDSRVSLKENTADIIGALADLRPSEVQRAIDHLNGEKSEQILSDVIGVTAAAKFDQAVMTSAPETMPLTIQVSEKPDGGGLAQTVVYEPRSRVLSDSWAGTASPAVRMAPPDVP</sequence>
<organism evidence="2 3">
    <name type="scientific">Novispirillum itersonii</name>
    <name type="common">Aquaspirillum itersonii</name>
    <dbReference type="NCBI Taxonomy" id="189"/>
    <lineage>
        <taxon>Bacteria</taxon>
        <taxon>Pseudomonadati</taxon>
        <taxon>Pseudomonadota</taxon>
        <taxon>Alphaproteobacteria</taxon>
        <taxon>Rhodospirillales</taxon>
        <taxon>Novispirillaceae</taxon>
        <taxon>Novispirillum</taxon>
    </lineage>
</organism>
<evidence type="ECO:0000259" key="1">
    <source>
        <dbReference type="Pfam" id="PF21687"/>
    </source>
</evidence>